<evidence type="ECO:0000256" key="1">
    <source>
        <dbReference type="ARBA" id="ARBA00004123"/>
    </source>
</evidence>
<dbReference type="SUPFAM" id="SSF56399">
    <property type="entry name" value="ADP-ribosylation"/>
    <property type="match status" value="1"/>
</dbReference>
<keyword evidence="13" id="KW-1185">Reference proteome</keyword>
<dbReference type="InterPro" id="IPR057051">
    <property type="entry name" value="PARP14_RPM_1"/>
</dbReference>
<dbReference type="EC" id="2.4.2.-" evidence="7"/>
<dbReference type="Pfam" id="PF23248">
    <property type="entry name" value="KH_PARP14_2"/>
    <property type="match status" value="1"/>
</dbReference>
<dbReference type="Gene3D" id="3.30.70.330">
    <property type="match status" value="2"/>
</dbReference>
<feature type="compositionally biased region" description="Acidic residues" evidence="8">
    <location>
        <begin position="1423"/>
        <end position="1438"/>
    </location>
</feature>
<dbReference type="GO" id="GO:0005737">
    <property type="term" value="C:cytoplasm"/>
    <property type="evidence" value="ECO:0007669"/>
    <property type="project" value="TreeGrafter"/>
</dbReference>
<feature type="region of interest" description="Disordered" evidence="8">
    <location>
        <begin position="1034"/>
        <end position="1054"/>
    </location>
</feature>
<gene>
    <name evidence="12" type="ORF">KOW79_005442</name>
</gene>
<dbReference type="InterPro" id="IPR012677">
    <property type="entry name" value="Nucleotide-bd_a/b_plait_sf"/>
</dbReference>
<feature type="compositionally biased region" description="Low complexity" evidence="8">
    <location>
        <begin position="1036"/>
        <end position="1053"/>
    </location>
</feature>
<keyword evidence="3 7" id="KW-0808">Transferase</keyword>
<dbReference type="Gene3D" id="3.30.720.50">
    <property type="match status" value="1"/>
</dbReference>
<keyword evidence="4 7" id="KW-0520">NAD</keyword>
<feature type="domain" description="Macro" evidence="11">
    <location>
        <begin position="840"/>
        <end position="1027"/>
    </location>
</feature>
<evidence type="ECO:0000259" key="11">
    <source>
        <dbReference type="PROSITE" id="PS51154"/>
    </source>
</evidence>
<evidence type="ECO:0000256" key="6">
    <source>
        <dbReference type="ARBA" id="ARBA00024347"/>
    </source>
</evidence>
<feature type="domain" description="WWE" evidence="9">
    <location>
        <begin position="1757"/>
        <end position="1832"/>
    </location>
</feature>
<dbReference type="Pfam" id="PF23085">
    <property type="entry name" value="RRM_PARP14_3"/>
    <property type="match status" value="1"/>
</dbReference>
<dbReference type="SUPFAM" id="SSF117839">
    <property type="entry name" value="WWE domain"/>
    <property type="match status" value="1"/>
</dbReference>
<dbReference type="InterPro" id="IPR052056">
    <property type="entry name" value="Mono-ARTD/PARP"/>
</dbReference>
<evidence type="ECO:0000256" key="3">
    <source>
        <dbReference type="ARBA" id="ARBA00022679"/>
    </source>
</evidence>
<dbReference type="InterPro" id="IPR037197">
    <property type="entry name" value="WWE_dom_sf"/>
</dbReference>
<dbReference type="GO" id="GO:0003950">
    <property type="term" value="F:NAD+ poly-ADP-ribosyltransferase activity"/>
    <property type="evidence" value="ECO:0007669"/>
    <property type="project" value="UniProtKB-UniRule"/>
</dbReference>
<evidence type="ECO:0000313" key="13">
    <source>
        <dbReference type="Proteomes" id="UP000824219"/>
    </source>
</evidence>
<accession>A0A9D3SU51</accession>
<comment type="caution">
    <text evidence="12">The sequence shown here is derived from an EMBL/GenBank/DDBJ whole genome shotgun (WGS) entry which is preliminary data.</text>
</comment>
<name>A0A9D3SU51_9TELE</name>
<keyword evidence="2 7" id="KW-0328">Glycosyltransferase</keyword>
<evidence type="ECO:0000313" key="12">
    <source>
        <dbReference type="EMBL" id="KAG7331473.1"/>
    </source>
</evidence>
<feature type="domain" description="Macro" evidence="11">
    <location>
        <begin position="1449"/>
        <end position="1622"/>
    </location>
</feature>
<dbReference type="Pfam" id="PF02825">
    <property type="entry name" value="WWE"/>
    <property type="match status" value="1"/>
</dbReference>
<dbReference type="GO" id="GO:0005634">
    <property type="term" value="C:nucleus"/>
    <property type="evidence" value="ECO:0007669"/>
    <property type="project" value="UniProtKB-SubCell"/>
</dbReference>
<dbReference type="Proteomes" id="UP000824219">
    <property type="component" value="Linkage Group LG06"/>
</dbReference>
<dbReference type="PANTHER" id="PTHR14453:SF101">
    <property type="entry name" value="POLY [ADP-RIBOSE] POLYMERASE"/>
    <property type="match status" value="1"/>
</dbReference>
<dbReference type="InterPro" id="IPR057043">
    <property type="entry name" value="PARP14_KH_2"/>
</dbReference>
<dbReference type="CDD" id="cd01439">
    <property type="entry name" value="TCCD_inducible_PARP_like"/>
    <property type="match status" value="1"/>
</dbReference>
<dbReference type="PANTHER" id="PTHR14453">
    <property type="entry name" value="PARP/ZINC FINGER CCCH TYPE DOMAIN CONTAINING PROTEIN"/>
    <property type="match status" value="1"/>
</dbReference>
<comment type="subcellular location">
    <subcellularLocation>
        <location evidence="1">Nucleus</location>
    </subcellularLocation>
</comment>
<proteinExistence type="inferred from homology"/>
<dbReference type="SUPFAM" id="SSF52949">
    <property type="entry name" value="Macro domain-like"/>
    <property type="match status" value="4"/>
</dbReference>
<dbReference type="GO" id="GO:0010629">
    <property type="term" value="P:negative regulation of gene expression"/>
    <property type="evidence" value="ECO:0007669"/>
    <property type="project" value="TreeGrafter"/>
</dbReference>
<evidence type="ECO:0000259" key="9">
    <source>
        <dbReference type="PROSITE" id="PS50918"/>
    </source>
</evidence>
<protein>
    <recommendedName>
        <fullName evidence="7">Poly [ADP-ribose] polymerase</fullName>
        <shortName evidence="7">PARP</shortName>
        <ecNumber evidence="7">2.4.2.-</ecNumber>
    </recommendedName>
</protein>
<dbReference type="InterPro" id="IPR012317">
    <property type="entry name" value="Poly(ADP-ribose)pol_cat_dom"/>
</dbReference>
<dbReference type="PROSITE" id="PS51059">
    <property type="entry name" value="PARP_CATALYTIC"/>
    <property type="match status" value="1"/>
</dbReference>
<feature type="region of interest" description="Disordered" evidence="8">
    <location>
        <begin position="1415"/>
        <end position="1438"/>
    </location>
</feature>
<comment type="similarity">
    <text evidence="6">Belongs to the ARTD/PARP family.</text>
</comment>
<evidence type="ECO:0000256" key="7">
    <source>
        <dbReference type="RuleBase" id="RU362114"/>
    </source>
</evidence>
<dbReference type="Gene3D" id="3.90.228.10">
    <property type="match status" value="1"/>
</dbReference>
<keyword evidence="5" id="KW-0539">Nucleus</keyword>
<evidence type="ECO:0000256" key="2">
    <source>
        <dbReference type="ARBA" id="ARBA00022676"/>
    </source>
</evidence>
<dbReference type="InterPro" id="IPR043472">
    <property type="entry name" value="Macro_dom-like"/>
</dbReference>
<dbReference type="PROSITE" id="PS51154">
    <property type="entry name" value="MACRO"/>
    <property type="match status" value="4"/>
</dbReference>
<dbReference type="GO" id="GO:0003714">
    <property type="term" value="F:transcription corepressor activity"/>
    <property type="evidence" value="ECO:0007669"/>
    <property type="project" value="TreeGrafter"/>
</dbReference>
<evidence type="ECO:0000259" key="10">
    <source>
        <dbReference type="PROSITE" id="PS51059"/>
    </source>
</evidence>
<reference evidence="12 13" key="1">
    <citation type="submission" date="2021-06" db="EMBL/GenBank/DDBJ databases">
        <title>Chromosome-level genome assembly of the red-tail catfish (Hemibagrus wyckioides).</title>
        <authorList>
            <person name="Shao F."/>
        </authorList>
    </citation>
    <scope>NUCLEOTIDE SEQUENCE [LARGE SCALE GENOMIC DNA]</scope>
    <source>
        <strain evidence="12">EC202008001</strain>
        <tissue evidence="12">Blood</tissue>
    </source>
</reference>
<evidence type="ECO:0000256" key="8">
    <source>
        <dbReference type="SAM" id="MobiDB-lite"/>
    </source>
</evidence>
<dbReference type="Gene3D" id="3.40.220.10">
    <property type="entry name" value="Leucine Aminopeptidase, subunit E, domain 1"/>
    <property type="match status" value="4"/>
</dbReference>
<evidence type="ECO:0000256" key="4">
    <source>
        <dbReference type="ARBA" id="ARBA00023027"/>
    </source>
</evidence>
<dbReference type="InterPro" id="IPR002589">
    <property type="entry name" value="Macro_dom"/>
</dbReference>
<dbReference type="SMART" id="SM00506">
    <property type="entry name" value="A1pp"/>
    <property type="match status" value="4"/>
</dbReference>
<dbReference type="Pfam" id="PF23222">
    <property type="entry name" value="RRM_PARP14_1"/>
    <property type="match status" value="1"/>
</dbReference>
<dbReference type="OrthoDB" id="6133115at2759"/>
<sequence length="2049" mass="227735">MEEKTLVLEGLPGDFELVRYKLELYFKNKRKSGGEVVQIKEHPEDKRKALLIYLLETDLNNVLKQEVHKIDFKSQGVVELAVKSLNVKKEKVKPPLLPRPTTENLEHVKTAQATNVQAGAKVQKENEEDSKTKDLLIRCMESVDKDILTVYFEQFTDKAEITKQGKNKWILKVASHSDVLTILSQKKHDFDLTVELYKEAVSAEQWDPRRFILSGFEDSCKCKLISMFIGSCSQKAAHTWEVIDDERIVVTFNEDIDSKSFLEKCAAKNLKSMKIEASHLEFTDSVLVQGDMSKISEDTLTLYFSNKRSGGADIKSLIWVNKQKSVVISFQDFHTAQEVVKLKHRLCGTDLTTSLFYSSLQKALTGDTPTCPNIATNTIIPVNEVLRNFIEKKQKCKNDFEIRLKEVHANVIFDKTTSPGEIALEMAVEKESLAAVRLGATWESKAQREAQAFLSRYSTDELPVEVEIWKRVQGDCLGFVSSDAEVTYMESKSKIAVVGLKPDVTTLFDKIRNVVKNATSELELERNTFEKVIQFDSRQALELVEKCVFQNVKLQNVTLTKNFTNLTFRLQGLRDCVGTAERVIKQSQENVIFQQLNLSDHMVQFLKSLDLKKFEQNHFVPSNIPALFLNNGELLGIVAEKGRIGAAEVKVKEILQEEFIQLTPDVGTVIKSEDWVNFSNKIKVELSDNSQNVNIIQSETQIVICGFAQVVENLSKKVKDYLKKKTPATEFISLKSLQEVGFVDSCMKLSEIPEVRNLGISIRTFRTMNSPCMKVTASKEKIQDVVAVIKKHISTICTEKQTYSKAGESKVIHKHEANIQAKAKDWGCKAYISTHKTGPSKRYTHQVNSNITLTVTEGDLQHFPADALICPMSSKLAFDNPVAQRFLQVAGSDIQAVCNKLQKERQTLLAGDVVLSDPGNLNANSLIYTVLPQSGQQFTLSSHYLKSAILSSFQKAESRNDTSVAMPAIGCQTFGFSVKESCMAIREAVLQFSNDQQNSPKNIKNIFIVDSDMKILEEFNNIIAQLEFSNVKASATPTNTTSQNQTKSQTLKQPSNTEVTVHGVLVSLKKGDITKETVDVIVNSNNKALDLDTGVSGAILKAAGQSVVDECKKHGKQKENGVVLTSGGKLSCKHIAQMVGPNNAADITSSVKNVLKLCETTKAATIAIPAIGTGRGGIGANDSIKAILAGVESHLSQSTSSSLQKITVVSFEQNIFYAYCNYFRERNSTTAPTNVPANKVKIAGVWIEIKKGNITNESVRGIVNTTNNQMNLTGGVSGTIFSAAGPSVQQECQKHGPLQSDTVAVTSAGNLQCDFIIHMMGPHSTAEARLRVMKVLERCEEKQISTISFPAVGTGGGGVNRMDAMTAMLQGFHDHLSQRSSTVLKLIYVVVDRDEVLTEFQKGLNQWASNSQQNIDVTKESKDEDEDEGEYYYGSDEESFSSEEEDVCSGNIKEAIIGPIKVKVLCGDITKDTTDAIVSSTNTTLNLGSGVSGAILKAAGQTVVDECKKLGVQPSDGVVLTTAGNLPFKHIVHMVGQTEEKEITNCMFKVLKKCEENKIQSVSFPALGTGAGNLAAATVANAMMDAVANFSMNTPAFLKTVHIVIFQHTMVSDFEDAMMKFKRISRKPSPATIPKPTQTRMSNTTKLSYCLAAETAAVTFPVTNVELYGTSSTEIAKVKKFLDDLVSEECTSMDVQSELIANLPEVNKKAIVEFSQTNEVRVQVVAKDKLIVSGKKDDVLDTVLNINKFVQAARDREIREGEERRLSKTLHWDVAKGETWQPLNSSISYELELAFHKKKDKYTYQVKGETFTMDFKEMKQVNSKGKTCKVKRTLLADSDTAVIQPPPTWSKMDGNDLETVVLSPTSEEYKKIERDFLQSSQHKDIPPLKVMQIRRIQSQSQWQRYCVLKQAVDKKYPNQKNEQFLYHGTTIDICQKINKNGFNRSFCGRNAVVHGDGTYFAKEAWYSCYDQYSNPDHNGLKYIYRARVVTGSPCKSQRGMKEPDPLNPKDPRAGLHDCAVDNLQNPFIFVVFCDAGAYPDYLISFKNTL</sequence>
<feature type="domain" description="PARP catalytic" evidence="10">
    <location>
        <begin position="1845"/>
        <end position="2049"/>
    </location>
</feature>
<organism evidence="12 13">
    <name type="scientific">Hemibagrus wyckioides</name>
    <dbReference type="NCBI Taxonomy" id="337641"/>
    <lineage>
        <taxon>Eukaryota</taxon>
        <taxon>Metazoa</taxon>
        <taxon>Chordata</taxon>
        <taxon>Craniata</taxon>
        <taxon>Vertebrata</taxon>
        <taxon>Euteleostomi</taxon>
        <taxon>Actinopterygii</taxon>
        <taxon>Neopterygii</taxon>
        <taxon>Teleostei</taxon>
        <taxon>Ostariophysi</taxon>
        <taxon>Siluriformes</taxon>
        <taxon>Bagridae</taxon>
        <taxon>Hemibagrus</taxon>
    </lineage>
</organism>
<dbReference type="Pfam" id="PF00644">
    <property type="entry name" value="PARP"/>
    <property type="match status" value="1"/>
</dbReference>
<dbReference type="EMBL" id="JAHKSW010000006">
    <property type="protein sequence ID" value="KAG7331473.1"/>
    <property type="molecule type" value="Genomic_DNA"/>
</dbReference>
<dbReference type="PROSITE" id="PS50918">
    <property type="entry name" value="WWE"/>
    <property type="match status" value="1"/>
</dbReference>
<evidence type="ECO:0000256" key="5">
    <source>
        <dbReference type="ARBA" id="ARBA00023242"/>
    </source>
</evidence>
<feature type="domain" description="Macro" evidence="11">
    <location>
        <begin position="1234"/>
        <end position="1408"/>
    </location>
</feature>
<dbReference type="InterPro" id="IPR004170">
    <property type="entry name" value="WWE_dom"/>
</dbReference>
<feature type="domain" description="Macro" evidence="11">
    <location>
        <begin position="1053"/>
        <end position="1227"/>
    </location>
</feature>
<dbReference type="Pfam" id="PF01661">
    <property type="entry name" value="Macro"/>
    <property type="match status" value="4"/>
</dbReference>